<keyword evidence="1" id="KW-1133">Transmembrane helix</keyword>
<dbReference type="AlphaFoldDB" id="A0A1Z1MKJ4"/>
<name>A0A1Z1MKJ4_9FLOR</name>
<proteinExistence type="predicted"/>
<dbReference type="EMBL" id="MF101443">
    <property type="protein sequence ID" value="ARW66607.1"/>
    <property type="molecule type" value="Genomic_DNA"/>
</dbReference>
<evidence type="ECO:0000313" key="2">
    <source>
        <dbReference type="EMBL" id="ARW66607.1"/>
    </source>
</evidence>
<keyword evidence="1" id="KW-0472">Membrane</keyword>
<sequence>MPWKIWPIILKIKNIVSQLYIPILIISTIRQFYFFIASY</sequence>
<evidence type="ECO:0000256" key="1">
    <source>
        <dbReference type="SAM" id="Phobius"/>
    </source>
</evidence>
<feature type="transmembrane region" description="Helical" evidence="1">
    <location>
        <begin position="12"/>
        <end position="36"/>
    </location>
</feature>
<dbReference type="RefSeq" id="YP_009397421.1">
    <property type="nucleotide sequence ID" value="NC_035287.1"/>
</dbReference>
<geneLocation type="chloroplast" evidence="2"/>
<accession>A0A1Z1MKJ4</accession>
<keyword evidence="2" id="KW-0934">Plastid</keyword>
<organism evidence="2">
    <name type="scientific">Dasyclonium flaccidum</name>
    <dbReference type="NCBI Taxonomy" id="2007274"/>
    <lineage>
        <taxon>Eukaryota</taxon>
        <taxon>Rhodophyta</taxon>
        <taxon>Florideophyceae</taxon>
        <taxon>Rhodymeniophycidae</taxon>
        <taxon>Ceramiales</taxon>
        <taxon>Rhodomelaceae</taxon>
        <taxon>Polyzonieae</taxon>
        <taxon>Dasyclonium</taxon>
    </lineage>
</organism>
<reference evidence="2" key="1">
    <citation type="journal article" date="2017" name="J. Phycol.">
        <title>Analysis of chloroplast genomes and a supermatrix inform reclassification of the Rhodomelaceae (Rhodophyta).</title>
        <authorList>
            <person name="Diaz-Tapia P."/>
            <person name="Maggs C.A."/>
            <person name="West J.A."/>
            <person name="Verbruggen H."/>
        </authorList>
    </citation>
    <scope>NUCLEOTIDE SEQUENCE</scope>
    <source>
        <strain evidence="2">PD1087</strain>
    </source>
</reference>
<keyword evidence="2" id="KW-0150">Chloroplast</keyword>
<protein>
    <submittedName>
        <fullName evidence="2">Uncharacterized protein</fullName>
    </submittedName>
</protein>
<gene>
    <name evidence="2" type="primary">orf39</name>
</gene>
<dbReference type="GeneID" id="33359783"/>
<keyword evidence="1" id="KW-0812">Transmembrane</keyword>